<dbReference type="EMBL" id="JH657955">
    <property type="protein sequence ID" value="EXM20225.1"/>
    <property type="molecule type" value="Genomic_DNA"/>
</dbReference>
<protein>
    <recommendedName>
        <fullName evidence="7">Major facilitator superfamily (MFS) profile domain-containing protein</fullName>
    </recommendedName>
</protein>
<dbReference type="GO" id="GO:0022857">
    <property type="term" value="F:transmembrane transporter activity"/>
    <property type="evidence" value="ECO:0007669"/>
    <property type="project" value="InterPro"/>
</dbReference>
<comment type="subcellular location">
    <subcellularLocation>
        <location evidence="1">Membrane</location>
    </subcellularLocation>
</comment>
<organism evidence="6">
    <name type="scientific">Fusarium oxysporum f. sp. vasinfectum 25433</name>
    <dbReference type="NCBI Taxonomy" id="1089449"/>
    <lineage>
        <taxon>Eukaryota</taxon>
        <taxon>Fungi</taxon>
        <taxon>Dikarya</taxon>
        <taxon>Ascomycota</taxon>
        <taxon>Pezizomycotina</taxon>
        <taxon>Sordariomycetes</taxon>
        <taxon>Hypocreomycetidae</taxon>
        <taxon>Hypocreales</taxon>
        <taxon>Nectriaceae</taxon>
        <taxon>Fusarium</taxon>
        <taxon>Fusarium oxysporum species complex</taxon>
    </lineage>
</organism>
<keyword evidence="2 5" id="KW-0812">Transmembrane</keyword>
<evidence type="ECO:0000256" key="1">
    <source>
        <dbReference type="ARBA" id="ARBA00004370"/>
    </source>
</evidence>
<dbReference type="GO" id="GO:0016020">
    <property type="term" value="C:membrane"/>
    <property type="evidence" value="ECO:0007669"/>
    <property type="project" value="UniProtKB-SubCell"/>
</dbReference>
<gene>
    <name evidence="6" type="ORF">FOTG_11815</name>
</gene>
<accession>X0MI20</accession>
<feature type="transmembrane region" description="Helical" evidence="5">
    <location>
        <begin position="6"/>
        <end position="26"/>
    </location>
</feature>
<evidence type="ECO:0000256" key="4">
    <source>
        <dbReference type="ARBA" id="ARBA00023136"/>
    </source>
</evidence>
<evidence type="ECO:0000313" key="6">
    <source>
        <dbReference type="EMBL" id="EXM20225.1"/>
    </source>
</evidence>
<keyword evidence="3 5" id="KW-1133">Transmembrane helix</keyword>
<sequence>MFGTSLGMIFAGSFLNGICYVFYFGLAPTYGSEVWPLHIVIGSGLCLCPESPWHLAHKGKLAQAEKSLKSLAIVDGAKIVAQMGKTNRLEKETLKSTMFFDCSKGHRFDAPRSPVCRFTCRSSAETSSLLC</sequence>
<evidence type="ECO:0000256" key="2">
    <source>
        <dbReference type="ARBA" id="ARBA00022692"/>
    </source>
</evidence>
<dbReference type="Proteomes" id="UP000030701">
    <property type="component" value="Unassembled WGS sequence"/>
</dbReference>
<dbReference type="AlphaFoldDB" id="X0MI20"/>
<evidence type="ECO:0000256" key="5">
    <source>
        <dbReference type="SAM" id="Phobius"/>
    </source>
</evidence>
<name>X0MI20_FUSOX</name>
<dbReference type="HOGENOM" id="CLU_1927682_0_0_1"/>
<reference evidence="6" key="2">
    <citation type="submission" date="2012-05" db="EMBL/GenBank/DDBJ databases">
        <title>The Genome Annotation of Fusarium oxysporum Cotton.</title>
        <authorList>
            <consortium name="The Broad Institute Genomics Platform"/>
            <person name="Ma L.-J."/>
            <person name="Corby-Kistler H."/>
            <person name="Broz K."/>
            <person name="Gale L.R."/>
            <person name="Jonkers W."/>
            <person name="O'Donnell K."/>
            <person name="Ploetz R."/>
            <person name="Steinberg C."/>
            <person name="Schwartz D.C."/>
            <person name="VanEtten H."/>
            <person name="Zhou S."/>
            <person name="Young S.K."/>
            <person name="Zeng Q."/>
            <person name="Gargeya S."/>
            <person name="Fitzgerald M."/>
            <person name="Abouelleil A."/>
            <person name="Alvarado L."/>
            <person name="Chapman S.B."/>
            <person name="Gainer-Dewar J."/>
            <person name="Goldberg J."/>
            <person name="Griggs A."/>
            <person name="Gujja S."/>
            <person name="Hansen M."/>
            <person name="Howarth C."/>
            <person name="Imamovic A."/>
            <person name="Ireland A."/>
            <person name="Larimer J."/>
            <person name="McCowan C."/>
            <person name="Murphy C."/>
            <person name="Pearson M."/>
            <person name="Poon T.W."/>
            <person name="Priest M."/>
            <person name="Roberts A."/>
            <person name="Saif S."/>
            <person name="Shea T."/>
            <person name="Sykes S."/>
            <person name="Wortman J."/>
            <person name="Nusbaum C."/>
            <person name="Birren B."/>
        </authorList>
    </citation>
    <scope>NUCLEOTIDE SEQUENCE</scope>
    <source>
        <strain evidence="6">25433</strain>
    </source>
</reference>
<dbReference type="InterPro" id="IPR005828">
    <property type="entry name" value="MFS_sugar_transport-like"/>
</dbReference>
<dbReference type="Pfam" id="PF00083">
    <property type="entry name" value="Sugar_tr"/>
    <property type="match status" value="1"/>
</dbReference>
<proteinExistence type="predicted"/>
<reference evidence="6" key="1">
    <citation type="submission" date="2011-11" db="EMBL/GenBank/DDBJ databases">
        <title>The Genome Sequence of Fusarium oxysporum Cotton.</title>
        <authorList>
            <consortium name="The Broad Institute Genome Sequencing Platform"/>
            <person name="Ma L.-J."/>
            <person name="Gale L.R."/>
            <person name="Schwartz D.C."/>
            <person name="Zhou S."/>
            <person name="Corby-Kistler H."/>
            <person name="Young S.K."/>
            <person name="Zeng Q."/>
            <person name="Gargeya S."/>
            <person name="Fitzgerald M."/>
            <person name="Haas B."/>
            <person name="Abouelleil A."/>
            <person name="Alvarado L."/>
            <person name="Arachchi H.M."/>
            <person name="Berlin A."/>
            <person name="Brown A."/>
            <person name="Chapman S.B."/>
            <person name="Chen Z."/>
            <person name="Dunbar C."/>
            <person name="Freedman E."/>
            <person name="Gearin G."/>
            <person name="Goldberg J."/>
            <person name="Griggs A."/>
            <person name="Gujja S."/>
            <person name="Heiman D."/>
            <person name="Howarth C."/>
            <person name="Larson L."/>
            <person name="Lui A."/>
            <person name="MacDonald P.J.P."/>
            <person name="Montmayeur A."/>
            <person name="Murphy C."/>
            <person name="Neiman D."/>
            <person name="Pearson M."/>
            <person name="Priest M."/>
            <person name="Roberts A."/>
            <person name="Saif S."/>
            <person name="Shea T."/>
            <person name="Shenoy N."/>
            <person name="Sisk P."/>
            <person name="Stolte C."/>
            <person name="Sykes S."/>
            <person name="Wortman J."/>
            <person name="Nusbaum C."/>
            <person name="Birren B."/>
        </authorList>
    </citation>
    <scope>NUCLEOTIDE SEQUENCE [LARGE SCALE GENOMIC DNA]</scope>
    <source>
        <strain evidence="6">25433</strain>
    </source>
</reference>
<evidence type="ECO:0000256" key="3">
    <source>
        <dbReference type="ARBA" id="ARBA00022989"/>
    </source>
</evidence>
<keyword evidence="4 5" id="KW-0472">Membrane</keyword>
<evidence type="ECO:0008006" key="7">
    <source>
        <dbReference type="Google" id="ProtNLM"/>
    </source>
</evidence>